<dbReference type="AlphaFoldDB" id="A0A450TK34"/>
<evidence type="ECO:0000313" key="2">
    <source>
        <dbReference type="EMBL" id="VFJ67885.1"/>
    </source>
</evidence>
<proteinExistence type="predicted"/>
<accession>A0A450TK34</accession>
<dbReference type="InterPro" id="IPR038461">
    <property type="entry name" value="Schlafen_AlbA_2_dom_sf"/>
</dbReference>
<dbReference type="GO" id="GO:0004386">
    <property type="term" value="F:helicase activity"/>
    <property type="evidence" value="ECO:0007669"/>
    <property type="project" value="UniProtKB-KW"/>
</dbReference>
<evidence type="ECO:0000259" key="1">
    <source>
        <dbReference type="Pfam" id="PF04326"/>
    </source>
</evidence>
<dbReference type="PANTHER" id="PTHR30595:SF6">
    <property type="entry name" value="SCHLAFEN ALBA-2 DOMAIN-CONTAINING PROTEIN"/>
    <property type="match status" value="1"/>
</dbReference>
<feature type="domain" description="Schlafen AlbA-2" evidence="1">
    <location>
        <begin position="19"/>
        <end position="130"/>
    </location>
</feature>
<keyword evidence="2" id="KW-0347">Helicase</keyword>
<keyword evidence="2" id="KW-0378">Hydrolase</keyword>
<organism evidence="2">
    <name type="scientific">Candidatus Kentrum sp. FW</name>
    <dbReference type="NCBI Taxonomy" id="2126338"/>
    <lineage>
        <taxon>Bacteria</taxon>
        <taxon>Pseudomonadati</taxon>
        <taxon>Pseudomonadota</taxon>
        <taxon>Gammaproteobacteria</taxon>
        <taxon>Candidatus Kentrum</taxon>
    </lineage>
</organism>
<name>A0A450TK34_9GAMM</name>
<sequence length="187" mass="20367">MKNAGPHTQNLPDLIAQGENSAVEFKREEADAENLAREFVAFSNSQGGVLLLGVTDDGQVSGVSDPVSQEECLCNIARDSVHPPIHITPHRFEVSHKTIFRVEIPKGKGRPYQTRKSQCPIRVGSTNRVATQGESLCLFQAAGVFHYDATEAGEIGIADLNLAWLDAYFRQSPHPENPEPKSSICGS</sequence>
<reference evidence="2" key="1">
    <citation type="submission" date="2019-02" db="EMBL/GenBank/DDBJ databases">
        <authorList>
            <person name="Gruber-Vodicka R. H."/>
            <person name="Seah K. B. B."/>
        </authorList>
    </citation>
    <scope>NUCLEOTIDE SEQUENCE</scope>
    <source>
        <strain evidence="2">BECK_BZ131</strain>
    </source>
</reference>
<dbReference type="Pfam" id="PF04326">
    <property type="entry name" value="SLFN_AlbA_2"/>
    <property type="match status" value="1"/>
</dbReference>
<dbReference type="InterPro" id="IPR007421">
    <property type="entry name" value="Schlafen_AlbA_2_dom"/>
</dbReference>
<gene>
    <name evidence="2" type="ORF">BECKFW1821C_GA0114237_101314</name>
</gene>
<keyword evidence="2" id="KW-0547">Nucleotide-binding</keyword>
<dbReference type="EMBL" id="CAADFE010000013">
    <property type="protein sequence ID" value="VFJ67885.1"/>
    <property type="molecule type" value="Genomic_DNA"/>
</dbReference>
<keyword evidence="2" id="KW-0067">ATP-binding</keyword>
<dbReference type="Gene3D" id="3.30.950.30">
    <property type="entry name" value="Schlafen, AAA domain"/>
    <property type="match status" value="1"/>
</dbReference>
<dbReference type="PANTHER" id="PTHR30595">
    <property type="entry name" value="GLPR-RELATED TRANSCRIPTIONAL REPRESSOR"/>
    <property type="match status" value="1"/>
</dbReference>
<protein>
    <submittedName>
        <fullName evidence="2">ATP-dependent DNA helicase RecG</fullName>
    </submittedName>
</protein>